<reference evidence="2" key="2">
    <citation type="submission" date="2020-05" db="UniProtKB">
        <authorList>
            <consortium name="EnsemblMetazoa"/>
        </authorList>
    </citation>
    <scope>IDENTIFICATION</scope>
    <source>
        <strain evidence="2">maculatus3</strain>
    </source>
</reference>
<dbReference type="InterPro" id="IPR000792">
    <property type="entry name" value="Tscrpt_reg_LuxR_C"/>
</dbReference>
<dbReference type="SMART" id="SM00421">
    <property type="entry name" value="HTH_LUXR"/>
    <property type="match status" value="1"/>
</dbReference>
<protein>
    <recommendedName>
        <fullName evidence="1">HTH luxR-type domain-containing protein</fullName>
    </recommendedName>
</protein>
<dbReference type="PROSITE" id="PS50043">
    <property type="entry name" value="HTH_LUXR_2"/>
    <property type="match status" value="1"/>
</dbReference>
<organism evidence="2 3">
    <name type="scientific">Anopheles maculatus</name>
    <dbReference type="NCBI Taxonomy" id="74869"/>
    <lineage>
        <taxon>Eukaryota</taxon>
        <taxon>Metazoa</taxon>
        <taxon>Ecdysozoa</taxon>
        <taxon>Arthropoda</taxon>
        <taxon>Hexapoda</taxon>
        <taxon>Insecta</taxon>
        <taxon>Pterygota</taxon>
        <taxon>Neoptera</taxon>
        <taxon>Endopterygota</taxon>
        <taxon>Diptera</taxon>
        <taxon>Nematocera</taxon>
        <taxon>Culicoidea</taxon>
        <taxon>Culicidae</taxon>
        <taxon>Anophelinae</taxon>
        <taxon>Anopheles</taxon>
        <taxon>Anopheles maculatus group</taxon>
    </lineage>
</organism>
<name>A0A182SIH9_9DIPT</name>
<dbReference type="EnsemblMetazoa" id="AMAM007475-RA">
    <property type="protein sequence ID" value="AMAM007475-PA"/>
    <property type="gene ID" value="AMAM007475"/>
</dbReference>
<dbReference type="SUPFAM" id="SSF46894">
    <property type="entry name" value="C-terminal effector domain of the bipartite response regulators"/>
    <property type="match status" value="1"/>
</dbReference>
<accession>A0A182SIH9</accession>
<dbReference type="Gene3D" id="1.10.10.10">
    <property type="entry name" value="Winged helix-like DNA-binding domain superfamily/Winged helix DNA-binding domain"/>
    <property type="match status" value="1"/>
</dbReference>
<dbReference type="GO" id="GO:0003677">
    <property type="term" value="F:DNA binding"/>
    <property type="evidence" value="ECO:0007669"/>
    <property type="project" value="InterPro"/>
</dbReference>
<dbReference type="GO" id="GO:0006355">
    <property type="term" value="P:regulation of DNA-templated transcription"/>
    <property type="evidence" value="ECO:0007669"/>
    <property type="project" value="InterPro"/>
</dbReference>
<dbReference type="InterPro" id="IPR016032">
    <property type="entry name" value="Sig_transdc_resp-reg_C-effctor"/>
</dbReference>
<keyword evidence="3" id="KW-1185">Reference proteome</keyword>
<dbReference type="Pfam" id="PF00196">
    <property type="entry name" value="GerE"/>
    <property type="match status" value="1"/>
</dbReference>
<evidence type="ECO:0000259" key="1">
    <source>
        <dbReference type="PROSITE" id="PS50043"/>
    </source>
</evidence>
<evidence type="ECO:0000313" key="2">
    <source>
        <dbReference type="EnsemblMetazoa" id="AMAM007475-PA"/>
    </source>
</evidence>
<dbReference type="AlphaFoldDB" id="A0A182SIH9"/>
<reference evidence="3" key="1">
    <citation type="submission" date="2013-09" db="EMBL/GenBank/DDBJ databases">
        <title>The Genome Sequence of Anopheles maculatus species B.</title>
        <authorList>
            <consortium name="The Broad Institute Genomics Platform"/>
            <person name="Neafsey D.E."/>
            <person name="Besansky N."/>
            <person name="Howell P."/>
            <person name="Walton C."/>
            <person name="Young S.K."/>
            <person name="Zeng Q."/>
            <person name="Gargeya S."/>
            <person name="Fitzgerald M."/>
            <person name="Haas B."/>
            <person name="Abouelleil A."/>
            <person name="Allen A.W."/>
            <person name="Alvarado L."/>
            <person name="Arachchi H.M."/>
            <person name="Berlin A.M."/>
            <person name="Chapman S.B."/>
            <person name="Gainer-Dewar J."/>
            <person name="Goldberg J."/>
            <person name="Griggs A."/>
            <person name="Gujja S."/>
            <person name="Hansen M."/>
            <person name="Howarth C."/>
            <person name="Imamovic A."/>
            <person name="Ireland A."/>
            <person name="Larimer J."/>
            <person name="McCowan C."/>
            <person name="Murphy C."/>
            <person name="Pearson M."/>
            <person name="Poon T.W."/>
            <person name="Priest M."/>
            <person name="Roberts A."/>
            <person name="Saif S."/>
            <person name="Shea T."/>
            <person name="Sisk P."/>
            <person name="Sykes S."/>
            <person name="Wortman J."/>
            <person name="Nusbaum C."/>
            <person name="Birren B."/>
        </authorList>
    </citation>
    <scope>NUCLEOTIDE SEQUENCE [LARGE SCALE GENOMIC DNA]</scope>
    <source>
        <strain evidence="3">maculatus3</strain>
    </source>
</reference>
<proteinExistence type="predicted"/>
<dbReference type="Proteomes" id="UP000075901">
    <property type="component" value="Unassembled WGS sequence"/>
</dbReference>
<sequence>MKNVVLLCECNFTRAGLETLLKPDTRVFSTADIEQCQRHLSRSPDAKVDLVVISTDNYRVDSLIRLVRLIGYDHPSCQVLINPGSTSLPLLRLYLNGLNNYVRLIDFTQPLLTLQRVFGQVMQGKTMLSARECFCGELLSRRERTVLQKLIKEIKVHEIAKSLSLNVKTISHYKRAGLRKLGARHIQELLMPAIRHSPCAGDGVREGDVYIGKENTCSIYREYAAASLMGRATCCYQKTPEKTLSAVMP</sequence>
<evidence type="ECO:0000313" key="3">
    <source>
        <dbReference type="Proteomes" id="UP000075901"/>
    </source>
</evidence>
<feature type="domain" description="HTH luxR-type" evidence="1">
    <location>
        <begin position="132"/>
        <end position="197"/>
    </location>
</feature>
<dbReference type="VEuPathDB" id="VectorBase:AMAM007475"/>
<dbReference type="CDD" id="cd06170">
    <property type="entry name" value="LuxR_C_like"/>
    <property type="match status" value="1"/>
</dbReference>
<dbReference type="InterPro" id="IPR036388">
    <property type="entry name" value="WH-like_DNA-bd_sf"/>
</dbReference>